<feature type="domain" description="Aldehyde dehydrogenase" evidence="5">
    <location>
        <begin position="48"/>
        <end position="503"/>
    </location>
</feature>
<evidence type="ECO:0000256" key="2">
    <source>
        <dbReference type="ARBA" id="ARBA00023002"/>
    </source>
</evidence>
<dbReference type="AlphaFoldDB" id="A0A0M8QRL7"/>
<evidence type="ECO:0000313" key="6">
    <source>
        <dbReference type="EMBL" id="KOT37956.1"/>
    </source>
</evidence>
<organism evidence="6 7">
    <name type="scientific">Streptomyces caelestis</name>
    <dbReference type="NCBI Taxonomy" id="36816"/>
    <lineage>
        <taxon>Bacteria</taxon>
        <taxon>Bacillati</taxon>
        <taxon>Actinomycetota</taxon>
        <taxon>Actinomycetes</taxon>
        <taxon>Kitasatosporales</taxon>
        <taxon>Streptomycetaceae</taxon>
        <taxon>Streptomyces</taxon>
    </lineage>
</organism>
<dbReference type="PATRIC" id="fig|36816.3.peg.3695"/>
<dbReference type="Pfam" id="PF00171">
    <property type="entry name" value="Aldedh"/>
    <property type="match status" value="1"/>
</dbReference>
<dbReference type="EMBL" id="LGCN01000194">
    <property type="protein sequence ID" value="KOT37956.1"/>
    <property type="molecule type" value="Genomic_DNA"/>
</dbReference>
<dbReference type="Gene3D" id="3.40.605.10">
    <property type="entry name" value="Aldehyde Dehydrogenase, Chain A, domain 1"/>
    <property type="match status" value="1"/>
</dbReference>
<dbReference type="Proteomes" id="UP000037773">
    <property type="component" value="Unassembled WGS sequence"/>
</dbReference>
<evidence type="ECO:0000256" key="4">
    <source>
        <dbReference type="RuleBase" id="RU003345"/>
    </source>
</evidence>
<keyword evidence="2 4" id="KW-0560">Oxidoreductase</keyword>
<dbReference type="InterPro" id="IPR016161">
    <property type="entry name" value="Ald_DH/histidinol_DH"/>
</dbReference>
<reference evidence="6 7" key="1">
    <citation type="submission" date="2015-07" db="EMBL/GenBank/DDBJ databases">
        <authorList>
            <person name="Noorani M."/>
        </authorList>
    </citation>
    <scope>NUCLEOTIDE SEQUENCE [LARGE SCALE GENOMIC DNA]</scope>
    <source>
        <strain evidence="6 7">NRRL B-24567</strain>
    </source>
</reference>
<protein>
    <submittedName>
        <fullName evidence="6">Aldehyde dehydrogenase</fullName>
    </submittedName>
</protein>
<dbReference type="Gene3D" id="3.40.309.10">
    <property type="entry name" value="Aldehyde Dehydrogenase, Chain A, domain 2"/>
    <property type="match status" value="1"/>
</dbReference>
<dbReference type="InterPro" id="IPR016162">
    <property type="entry name" value="Ald_DH_N"/>
</dbReference>
<evidence type="ECO:0000256" key="3">
    <source>
        <dbReference type="PROSITE-ProRule" id="PRU10007"/>
    </source>
</evidence>
<dbReference type="InterPro" id="IPR015590">
    <property type="entry name" value="Aldehyde_DH_dom"/>
</dbReference>
<dbReference type="InterPro" id="IPR029510">
    <property type="entry name" value="Ald_DH_CS_GLU"/>
</dbReference>
<proteinExistence type="inferred from homology"/>
<dbReference type="SUPFAM" id="SSF53720">
    <property type="entry name" value="ALDH-like"/>
    <property type="match status" value="1"/>
</dbReference>
<gene>
    <name evidence="6" type="ORF">ADK41_17050</name>
</gene>
<dbReference type="PANTHER" id="PTHR42804:SF1">
    <property type="entry name" value="ALDEHYDE DEHYDROGENASE-RELATED"/>
    <property type="match status" value="1"/>
</dbReference>
<evidence type="ECO:0000313" key="7">
    <source>
        <dbReference type="Proteomes" id="UP000037773"/>
    </source>
</evidence>
<comment type="similarity">
    <text evidence="1 4">Belongs to the aldehyde dehydrogenase family.</text>
</comment>
<sequence>MTEAVGTVAEPFSWRHRIRPVPGRYHEERTMNTIAQHWINGQWTGSGSVLESVNPADGTVVGSYYDGGEAEASAAVDAAAAAFETTEWARTPSLRATALSRLADALEARVPEVAAMLSRENGKLLGETTWEVSGAVGWLRYAAASVRTQTAGRAAETAPGQYTHSVPEPLGVAGIISPWNSPIMLTVRALGPALAAGCTVVVKLPAQTALTNELFAQVLASVPEIPAGVVSVFTESGNTGAPFLVSSDKVDVINYTGSTPVGRHIAAAASTTLKRLGLELGGKAPMVIFPDADLDMVIPTVVQSLVLMNGQFCCTGSRVLVHRDIADQVRTRLTAALAQVRLGSGDDEKAQLGPVIDRASAQRVDAIVEEATSYGTVLLRGGVVTDGPLAAGAFYRPSLIEVDRTDVRIVQEEVFGPVQTFEIFDDEDDAVTKANATIYGLAASVFSSDSMKARRIARRIRTGTVWINTWGAISEDFEEGGVKGSGYGYLCGPRAIEEFQALKVYVEQDHTQSAH</sequence>
<evidence type="ECO:0000259" key="5">
    <source>
        <dbReference type="Pfam" id="PF00171"/>
    </source>
</evidence>
<dbReference type="InterPro" id="IPR016163">
    <property type="entry name" value="Ald_DH_C"/>
</dbReference>
<name>A0A0M8QRL7_9ACTN</name>
<keyword evidence="7" id="KW-1185">Reference proteome</keyword>
<feature type="active site" evidence="3">
    <location>
        <position position="279"/>
    </location>
</feature>
<dbReference type="PROSITE" id="PS00687">
    <property type="entry name" value="ALDEHYDE_DEHYDR_GLU"/>
    <property type="match status" value="1"/>
</dbReference>
<evidence type="ECO:0000256" key="1">
    <source>
        <dbReference type="ARBA" id="ARBA00009986"/>
    </source>
</evidence>
<comment type="caution">
    <text evidence="6">The sequence shown here is derived from an EMBL/GenBank/DDBJ whole genome shotgun (WGS) entry which is preliminary data.</text>
</comment>
<dbReference type="PANTHER" id="PTHR42804">
    <property type="entry name" value="ALDEHYDE DEHYDROGENASE"/>
    <property type="match status" value="1"/>
</dbReference>
<dbReference type="GO" id="GO:0016620">
    <property type="term" value="F:oxidoreductase activity, acting on the aldehyde or oxo group of donors, NAD or NADP as acceptor"/>
    <property type="evidence" value="ECO:0007669"/>
    <property type="project" value="InterPro"/>
</dbReference>
<accession>A0A0M8QRL7</accession>